<dbReference type="RefSeq" id="WP_378142642.1">
    <property type="nucleotide sequence ID" value="NZ_JBHSEF010000026.1"/>
</dbReference>
<accession>A0ABV8UZW2</accession>
<protein>
    <submittedName>
        <fullName evidence="1">Stage II sporulation protein P</fullName>
    </submittedName>
</protein>
<gene>
    <name evidence="1" type="primary">spoIIP</name>
    <name evidence="1" type="ORF">ACFO0S_13590</name>
</gene>
<keyword evidence="2" id="KW-1185">Reference proteome</keyword>
<dbReference type="EMBL" id="JBHSEF010000026">
    <property type="protein sequence ID" value="MFC4356088.1"/>
    <property type="molecule type" value="Genomic_DNA"/>
</dbReference>
<dbReference type="Proteomes" id="UP001595733">
    <property type="component" value="Unassembled WGS sequence"/>
</dbReference>
<name>A0ABV8UZW2_9BACL</name>
<dbReference type="Pfam" id="PF07454">
    <property type="entry name" value="SpoIIP"/>
    <property type="match status" value="1"/>
</dbReference>
<organism evidence="1 2">
    <name type="scientific">Chryseomicrobium palamuruense</name>
    <dbReference type="NCBI Taxonomy" id="682973"/>
    <lineage>
        <taxon>Bacteria</taxon>
        <taxon>Bacillati</taxon>
        <taxon>Bacillota</taxon>
        <taxon>Bacilli</taxon>
        <taxon>Bacillales</taxon>
        <taxon>Caryophanaceae</taxon>
        <taxon>Chryseomicrobium</taxon>
    </lineage>
</organism>
<comment type="caution">
    <text evidence="1">The sequence shown here is derived from an EMBL/GenBank/DDBJ whole genome shotgun (WGS) entry which is preliminary data.</text>
</comment>
<sequence length="247" mass="27132">MIFFIPFIFLLYLPSQTTQTIAQAEAQPSGNWKEESIAISAAPNKRLLFLFTHSHEAYPGQADASGSIPVYHATKNITTFHPVIEQAFLEKGMQASLLEIDAMQLLSKHQKSFDQAYNVIRPHLLSQIQADSFEYVIDFHRDSAGRKVTALKSPKGSFAKVLFIVGGEHAGYAANLELAKRLSARLEAQIPGISRGVAVKSGIGVDGVYNQDLHPKSLLIELGGIENTQAEVEATIRQIAIAFENLE</sequence>
<evidence type="ECO:0000313" key="1">
    <source>
        <dbReference type="EMBL" id="MFC4356088.1"/>
    </source>
</evidence>
<dbReference type="InterPro" id="IPR010897">
    <property type="entry name" value="Spore_II_P"/>
</dbReference>
<reference evidence="2" key="1">
    <citation type="journal article" date="2019" name="Int. J. Syst. Evol. Microbiol.">
        <title>The Global Catalogue of Microorganisms (GCM) 10K type strain sequencing project: providing services to taxonomists for standard genome sequencing and annotation.</title>
        <authorList>
            <consortium name="The Broad Institute Genomics Platform"/>
            <consortium name="The Broad Institute Genome Sequencing Center for Infectious Disease"/>
            <person name="Wu L."/>
            <person name="Ma J."/>
        </authorList>
    </citation>
    <scope>NUCLEOTIDE SEQUENCE [LARGE SCALE GENOMIC DNA]</scope>
    <source>
        <strain evidence="2">CCUG 50353</strain>
    </source>
</reference>
<dbReference type="NCBIfam" id="TIGR02867">
    <property type="entry name" value="spore_II_P"/>
    <property type="match status" value="1"/>
</dbReference>
<proteinExistence type="predicted"/>
<evidence type="ECO:0000313" key="2">
    <source>
        <dbReference type="Proteomes" id="UP001595733"/>
    </source>
</evidence>